<keyword evidence="1" id="KW-0812">Transmembrane</keyword>
<keyword evidence="1" id="KW-0472">Membrane</keyword>
<proteinExistence type="predicted"/>
<gene>
    <name evidence="2" type="ORF">LOC71_08145</name>
    <name evidence="3" type="ORF">LOC71_23110</name>
</gene>
<accession>A0ABS8NNL3</accession>
<protein>
    <submittedName>
        <fullName evidence="3">IS5/IS1182 family transposase</fullName>
    </submittedName>
</protein>
<dbReference type="Proteomes" id="UP001430306">
    <property type="component" value="Unassembled WGS sequence"/>
</dbReference>
<dbReference type="EMBL" id="JAJKFW010000064">
    <property type="protein sequence ID" value="MCC9645179.1"/>
    <property type="molecule type" value="Genomic_DNA"/>
</dbReference>
<reference evidence="3" key="1">
    <citation type="submission" date="2021-11" db="EMBL/GenBank/DDBJ databases">
        <title>Genome sequence.</title>
        <authorList>
            <person name="Sun Q."/>
        </authorList>
    </citation>
    <scope>NUCLEOTIDE SEQUENCE</scope>
    <source>
        <strain evidence="3">JC740</strain>
    </source>
</reference>
<keyword evidence="1" id="KW-1133">Transmembrane helix</keyword>
<sequence length="31" mass="3620">LIRWDKNVQNHIAGLHLAFAYFIYSRLGVFG</sequence>
<comment type="caution">
    <text evidence="3">The sequence shown here is derived from an EMBL/GenBank/DDBJ whole genome shotgun (WGS) entry which is preliminary data.</text>
</comment>
<feature type="non-terminal residue" evidence="3">
    <location>
        <position position="1"/>
    </location>
</feature>
<dbReference type="EMBL" id="JAJKFW010000019">
    <property type="protein sequence ID" value="MCC9642242.1"/>
    <property type="molecule type" value="Genomic_DNA"/>
</dbReference>
<organism evidence="3 4">
    <name type="scientific">Rhodopirellula halodulae</name>
    <dbReference type="NCBI Taxonomy" id="2894198"/>
    <lineage>
        <taxon>Bacteria</taxon>
        <taxon>Pseudomonadati</taxon>
        <taxon>Planctomycetota</taxon>
        <taxon>Planctomycetia</taxon>
        <taxon>Pirellulales</taxon>
        <taxon>Pirellulaceae</taxon>
        <taxon>Rhodopirellula</taxon>
    </lineage>
</organism>
<name>A0ABS8NNL3_9BACT</name>
<keyword evidence="4" id="KW-1185">Reference proteome</keyword>
<evidence type="ECO:0000313" key="4">
    <source>
        <dbReference type="Proteomes" id="UP001430306"/>
    </source>
</evidence>
<evidence type="ECO:0000256" key="1">
    <source>
        <dbReference type="SAM" id="Phobius"/>
    </source>
</evidence>
<evidence type="ECO:0000313" key="2">
    <source>
        <dbReference type="EMBL" id="MCC9642242.1"/>
    </source>
</evidence>
<evidence type="ECO:0000313" key="3">
    <source>
        <dbReference type="EMBL" id="MCC9645179.1"/>
    </source>
</evidence>
<feature type="transmembrane region" description="Helical" evidence="1">
    <location>
        <begin position="12"/>
        <end position="30"/>
    </location>
</feature>